<dbReference type="GO" id="GO:0003700">
    <property type="term" value="F:DNA-binding transcription factor activity"/>
    <property type="evidence" value="ECO:0007669"/>
    <property type="project" value="InterPro"/>
</dbReference>
<feature type="binding site" evidence="7">
    <location>
        <position position="107"/>
    </location>
    <ligand>
        <name>Zn(2+)</name>
        <dbReference type="ChEBI" id="CHEBI:29105"/>
    </ligand>
</feature>
<dbReference type="InterPro" id="IPR036390">
    <property type="entry name" value="WH_DNA-bd_sf"/>
</dbReference>
<keyword evidence="3 7" id="KW-0862">Zinc</keyword>
<comment type="similarity">
    <text evidence="1">Belongs to the Fur family.</text>
</comment>
<evidence type="ECO:0000313" key="9">
    <source>
        <dbReference type="Proteomes" id="UP000199208"/>
    </source>
</evidence>
<protein>
    <submittedName>
        <fullName evidence="8">Fe2+ or Zn2+ uptake regulation protein</fullName>
    </submittedName>
</protein>
<evidence type="ECO:0000256" key="6">
    <source>
        <dbReference type="ARBA" id="ARBA00023163"/>
    </source>
</evidence>
<dbReference type="Proteomes" id="UP000199208">
    <property type="component" value="Unassembled WGS sequence"/>
</dbReference>
<dbReference type="GO" id="GO:1900376">
    <property type="term" value="P:regulation of secondary metabolite biosynthetic process"/>
    <property type="evidence" value="ECO:0007669"/>
    <property type="project" value="TreeGrafter"/>
</dbReference>
<name>A0A1G5S1P3_9FIRM</name>
<evidence type="ECO:0000256" key="7">
    <source>
        <dbReference type="PIRSR" id="PIRSR602481-1"/>
    </source>
</evidence>
<gene>
    <name evidence="8" type="ORF">SAMN03080599_02086</name>
</gene>
<keyword evidence="5" id="KW-0238">DNA-binding</keyword>
<dbReference type="STRING" id="1120920.SAMN03080599_02086"/>
<keyword evidence="7" id="KW-0479">Metal-binding</keyword>
<proteinExistence type="inferred from homology"/>
<feature type="binding site" evidence="7">
    <location>
        <position position="151"/>
    </location>
    <ligand>
        <name>Zn(2+)</name>
        <dbReference type="ChEBI" id="CHEBI:29105"/>
    </ligand>
</feature>
<evidence type="ECO:0000256" key="3">
    <source>
        <dbReference type="ARBA" id="ARBA00022833"/>
    </source>
</evidence>
<keyword evidence="4" id="KW-0805">Transcription regulation</keyword>
<dbReference type="AlphaFoldDB" id="A0A1G5S1P3"/>
<dbReference type="PANTHER" id="PTHR33202:SF7">
    <property type="entry name" value="FERRIC UPTAKE REGULATION PROTEIN"/>
    <property type="match status" value="1"/>
</dbReference>
<evidence type="ECO:0000256" key="5">
    <source>
        <dbReference type="ARBA" id="ARBA00023125"/>
    </source>
</evidence>
<dbReference type="PANTHER" id="PTHR33202">
    <property type="entry name" value="ZINC UPTAKE REGULATION PROTEIN"/>
    <property type="match status" value="1"/>
</dbReference>
<accession>A0A1G5S1P3</accession>
<sequence length="160" mass="18523">MEGGSNLEMDKKVLEIQALLISKGYKFTRSRKAMTELFVTTPDHLKPEDIHKLTKDQGVSVPTVYRNLDLMVRLGIIKEIEIHHDRFYELDLFSRKKLHMHFHCRVCGQIKEYSNPEIFKSMIEQRDYLESVFEDDIDDITIVMTGTCADCIKAGRSPSA</sequence>
<dbReference type="InterPro" id="IPR043135">
    <property type="entry name" value="Fur_C"/>
</dbReference>
<comment type="cofactor">
    <cofactor evidence="7">
        <name>Zn(2+)</name>
        <dbReference type="ChEBI" id="CHEBI:29105"/>
    </cofactor>
    <text evidence="7">Binds 1 zinc ion per subunit.</text>
</comment>
<organism evidence="8 9">
    <name type="scientific">Acidaminobacter hydrogenoformans DSM 2784</name>
    <dbReference type="NCBI Taxonomy" id="1120920"/>
    <lineage>
        <taxon>Bacteria</taxon>
        <taxon>Bacillati</taxon>
        <taxon>Bacillota</taxon>
        <taxon>Clostridia</taxon>
        <taxon>Peptostreptococcales</taxon>
        <taxon>Acidaminobacteraceae</taxon>
        <taxon>Acidaminobacter</taxon>
    </lineage>
</organism>
<dbReference type="Gene3D" id="1.10.10.10">
    <property type="entry name" value="Winged helix-like DNA-binding domain superfamily/Winged helix DNA-binding domain"/>
    <property type="match status" value="1"/>
</dbReference>
<evidence type="ECO:0000256" key="4">
    <source>
        <dbReference type="ARBA" id="ARBA00023015"/>
    </source>
</evidence>
<dbReference type="Gene3D" id="3.30.1490.190">
    <property type="match status" value="1"/>
</dbReference>
<dbReference type="InterPro" id="IPR036388">
    <property type="entry name" value="WH-like_DNA-bd_sf"/>
</dbReference>
<dbReference type="Pfam" id="PF01475">
    <property type="entry name" value="FUR"/>
    <property type="match status" value="1"/>
</dbReference>
<dbReference type="GO" id="GO:0008270">
    <property type="term" value="F:zinc ion binding"/>
    <property type="evidence" value="ECO:0007669"/>
    <property type="project" value="TreeGrafter"/>
</dbReference>
<evidence type="ECO:0000313" key="8">
    <source>
        <dbReference type="EMBL" id="SCZ80068.1"/>
    </source>
</evidence>
<dbReference type="CDD" id="cd07153">
    <property type="entry name" value="Fur_like"/>
    <property type="match status" value="1"/>
</dbReference>
<feature type="binding site" evidence="7">
    <location>
        <position position="148"/>
    </location>
    <ligand>
        <name>Zn(2+)</name>
        <dbReference type="ChEBI" id="CHEBI:29105"/>
    </ligand>
</feature>
<reference evidence="8 9" key="1">
    <citation type="submission" date="2016-10" db="EMBL/GenBank/DDBJ databases">
        <authorList>
            <person name="de Groot N.N."/>
        </authorList>
    </citation>
    <scope>NUCLEOTIDE SEQUENCE [LARGE SCALE GENOMIC DNA]</scope>
    <source>
        <strain evidence="8 9">DSM 2784</strain>
    </source>
</reference>
<dbReference type="InterPro" id="IPR002481">
    <property type="entry name" value="FUR"/>
</dbReference>
<evidence type="ECO:0000256" key="1">
    <source>
        <dbReference type="ARBA" id="ARBA00007957"/>
    </source>
</evidence>
<dbReference type="GO" id="GO:0045892">
    <property type="term" value="P:negative regulation of DNA-templated transcription"/>
    <property type="evidence" value="ECO:0007669"/>
    <property type="project" value="TreeGrafter"/>
</dbReference>
<keyword evidence="6" id="KW-0804">Transcription</keyword>
<keyword evidence="2" id="KW-0678">Repressor</keyword>
<keyword evidence="9" id="KW-1185">Reference proteome</keyword>
<dbReference type="EMBL" id="FMWL01000010">
    <property type="protein sequence ID" value="SCZ80068.1"/>
    <property type="molecule type" value="Genomic_DNA"/>
</dbReference>
<dbReference type="SUPFAM" id="SSF46785">
    <property type="entry name" value="Winged helix' DNA-binding domain"/>
    <property type="match status" value="1"/>
</dbReference>
<evidence type="ECO:0000256" key="2">
    <source>
        <dbReference type="ARBA" id="ARBA00022491"/>
    </source>
</evidence>
<feature type="binding site" evidence="7">
    <location>
        <position position="104"/>
    </location>
    <ligand>
        <name>Zn(2+)</name>
        <dbReference type="ChEBI" id="CHEBI:29105"/>
    </ligand>
</feature>
<dbReference type="GO" id="GO:0000976">
    <property type="term" value="F:transcription cis-regulatory region binding"/>
    <property type="evidence" value="ECO:0007669"/>
    <property type="project" value="TreeGrafter"/>
</dbReference>